<dbReference type="InterPro" id="IPR021395">
    <property type="entry name" value="DUF3035"/>
</dbReference>
<sequence length="171" mass="18319">MARRLIALALLMALPACAGDPRLMNISQPRRDGPDEFSVAPSKPLEMPQTYAALPPPTPGGSNRVDQTPIADATIALGGRPEVLTRASGDGALVSYAGRYGVDPSIRPQLATADAAFRADNQGRLLERVFNVNVYYRAYEEMSLDQHRELERLRRAGIRTPSAPPPAGAGG</sequence>
<organism evidence="2 3">
    <name type="scientific">Silicimonas algicola</name>
    <dbReference type="NCBI Taxonomy" id="1826607"/>
    <lineage>
        <taxon>Bacteria</taxon>
        <taxon>Pseudomonadati</taxon>
        <taxon>Pseudomonadota</taxon>
        <taxon>Alphaproteobacteria</taxon>
        <taxon>Rhodobacterales</taxon>
        <taxon>Paracoccaceae</taxon>
    </lineage>
</organism>
<evidence type="ECO:0000313" key="3">
    <source>
        <dbReference type="Proteomes" id="UP000245390"/>
    </source>
</evidence>
<dbReference type="AlphaFoldDB" id="A0A316G074"/>
<dbReference type="RefSeq" id="WP_109760840.1">
    <property type="nucleotide sequence ID" value="NZ_CP034588.1"/>
</dbReference>
<gene>
    <name evidence="2" type="ORF">C8D95_11240</name>
</gene>
<dbReference type="EMBL" id="QGGV01000012">
    <property type="protein sequence ID" value="PWK54052.1"/>
    <property type="molecule type" value="Genomic_DNA"/>
</dbReference>
<comment type="caution">
    <text evidence="2">The sequence shown here is derived from an EMBL/GenBank/DDBJ whole genome shotgun (WGS) entry which is preliminary data.</text>
</comment>
<dbReference type="OrthoDB" id="7876689at2"/>
<evidence type="ECO:0000313" key="2">
    <source>
        <dbReference type="EMBL" id="PWK54052.1"/>
    </source>
</evidence>
<accession>A0A316G074</accession>
<evidence type="ECO:0000256" key="1">
    <source>
        <dbReference type="SAM" id="SignalP"/>
    </source>
</evidence>
<keyword evidence="3" id="KW-1185">Reference proteome</keyword>
<name>A0A316G074_9RHOB</name>
<dbReference type="KEGG" id="salo:EF888_19125"/>
<keyword evidence="1" id="KW-0732">Signal</keyword>
<dbReference type="Proteomes" id="UP000245390">
    <property type="component" value="Unassembled WGS sequence"/>
</dbReference>
<proteinExistence type="predicted"/>
<feature type="signal peptide" evidence="1">
    <location>
        <begin position="1"/>
        <end position="18"/>
    </location>
</feature>
<feature type="chain" id="PRO_5016292536" evidence="1">
    <location>
        <begin position="19"/>
        <end position="171"/>
    </location>
</feature>
<protein>
    <submittedName>
        <fullName evidence="2">Beta-barrel assembly complex subunit BamF</fullName>
    </submittedName>
</protein>
<reference evidence="2 3" key="1">
    <citation type="submission" date="2018-05" db="EMBL/GenBank/DDBJ databases">
        <title>Genomic Encyclopedia of Type Strains, Phase IV (KMG-IV): sequencing the most valuable type-strain genomes for metagenomic binning, comparative biology and taxonomic classification.</title>
        <authorList>
            <person name="Goeker M."/>
        </authorList>
    </citation>
    <scope>NUCLEOTIDE SEQUENCE [LARGE SCALE GENOMIC DNA]</scope>
    <source>
        <strain evidence="2 3">DSM 103371</strain>
    </source>
</reference>
<dbReference type="Pfam" id="PF11233">
    <property type="entry name" value="DUF3035"/>
    <property type="match status" value="1"/>
</dbReference>